<name>A0A8S3K957_9BILA</name>
<accession>A0A8S3K957</accession>
<organism evidence="1 2">
    <name type="scientific">Rotaria magnacalcarata</name>
    <dbReference type="NCBI Taxonomy" id="392030"/>
    <lineage>
        <taxon>Eukaryota</taxon>
        <taxon>Metazoa</taxon>
        <taxon>Spiralia</taxon>
        <taxon>Gnathifera</taxon>
        <taxon>Rotifera</taxon>
        <taxon>Eurotatoria</taxon>
        <taxon>Bdelloidea</taxon>
        <taxon>Philodinida</taxon>
        <taxon>Philodinidae</taxon>
        <taxon>Rotaria</taxon>
    </lineage>
</organism>
<dbReference type="AlphaFoldDB" id="A0A8S3K957"/>
<sequence length="40" mass="4403">SRLPLSTVDFYLNVIIGEATSIVENDCVQQAPIGIENLNR</sequence>
<comment type="caution">
    <text evidence="1">The sequence shown here is derived from an EMBL/GenBank/DDBJ whole genome shotgun (WGS) entry which is preliminary data.</text>
</comment>
<feature type="non-terminal residue" evidence="1">
    <location>
        <position position="1"/>
    </location>
</feature>
<reference evidence="1" key="1">
    <citation type="submission" date="2021-02" db="EMBL/GenBank/DDBJ databases">
        <authorList>
            <person name="Nowell W R."/>
        </authorList>
    </citation>
    <scope>NUCLEOTIDE SEQUENCE</scope>
</reference>
<evidence type="ECO:0000313" key="2">
    <source>
        <dbReference type="Proteomes" id="UP000681720"/>
    </source>
</evidence>
<evidence type="ECO:0000313" key="1">
    <source>
        <dbReference type="EMBL" id="CAF5226192.1"/>
    </source>
</evidence>
<dbReference type="EMBL" id="CAJOBJ010377682">
    <property type="protein sequence ID" value="CAF5226192.1"/>
    <property type="molecule type" value="Genomic_DNA"/>
</dbReference>
<protein>
    <submittedName>
        <fullName evidence="1">Uncharacterized protein</fullName>
    </submittedName>
</protein>
<gene>
    <name evidence="1" type="ORF">GIL414_LOCUS86984</name>
</gene>
<dbReference type="Proteomes" id="UP000681720">
    <property type="component" value="Unassembled WGS sequence"/>
</dbReference>
<proteinExistence type="predicted"/>